<reference evidence="3 4" key="1">
    <citation type="journal article" date="2016" name="Nat. Commun.">
        <title>Thousands of microbial genomes shed light on interconnected biogeochemical processes in an aquifer system.</title>
        <authorList>
            <person name="Anantharaman K."/>
            <person name="Brown C.T."/>
            <person name="Hug L.A."/>
            <person name="Sharon I."/>
            <person name="Castelle C.J."/>
            <person name="Probst A.J."/>
            <person name="Thomas B.C."/>
            <person name="Singh A."/>
            <person name="Wilkins M.J."/>
            <person name="Karaoz U."/>
            <person name="Brodie E.L."/>
            <person name="Williams K.H."/>
            <person name="Hubbard S.S."/>
            <person name="Banfield J.F."/>
        </authorList>
    </citation>
    <scope>NUCLEOTIDE SEQUENCE [LARGE SCALE GENOMIC DNA]</scope>
</reference>
<name>A0A1F4XTW8_9BACT</name>
<evidence type="ECO:0008006" key="5">
    <source>
        <dbReference type="Google" id="ProtNLM"/>
    </source>
</evidence>
<keyword evidence="2" id="KW-1133">Transmembrane helix</keyword>
<organism evidence="3 4">
    <name type="scientific">Candidatus Adlerbacteria bacterium RIFCSPHIGHO2_12_FULL_53_18</name>
    <dbReference type="NCBI Taxonomy" id="1797242"/>
    <lineage>
        <taxon>Bacteria</taxon>
        <taxon>Candidatus Adleribacteriota</taxon>
    </lineage>
</organism>
<evidence type="ECO:0000256" key="1">
    <source>
        <dbReference type="SAM" id="MobiDB-lite"/>
    </source>
</evidence>
<proteinExistence type="predicted"/>
<sequence>MRDMGPRDRSIRNIPVPKSHRRPATYEVDHDDREEVYEPRPAQWRGRKTFWIIASIVVVICAAAGLLLSTLFAGATVVVFERRESVEGPITLGATLNPPTGSLGYGIMSGTRSATTTVPASGTKDVSRAASGVITIYNGYSTESQRLIARTRFEAQSGNIYRIQESVDIPGATEEEDGSLTPGRETVTVYADAPGASYNSSGATSYTLPALKGDPRYETMYAEGEAMTGGFEGPEPAIAEEDLARAQTSLQQGLAQAAQSALASQIPAGYLAVPGSLEIVYSDIAQAAGENNTATLSQTATMQAAIVKIDDLANAVAKEKVSGYQGEAVTFVDPAQVITSQSPGQSEGSLTLSLSGNLELLWRYDPGALKSALVGKKKDDFERIIQAFAPAISRAEARIQPFWDGSFPDDPEKIEVVAGVQ</sequence>
<feature type="region of interest" description="Disordered" evidence="1">
    <location>
        <begin position="1"/>
        <end position="27"/>
    </location>
</feature>
<comment type="caution">
    <text evidence="3">The sequence shown here is derived from an EMBL/GenBank/DDBJ whole genome shotgun (WGS) entry which is preliminary data.</text>
</comment>
<accession>A0A1F4XTW8</accession>
<evidence type="ECO:0000313" key="4">
    <source>
        <dbReference type="Proteomes" id="UP000178091"/>
    </source>
</evidence>
<dbReference type="AlphaFoldDB" id="A0A1F4XTW8"/>
<dbReference type="Proteomes" id="UP000178091">
    <property type="component" value="Unassembled WGS sequence"/>
</dbReference>
<keyword evidence="2" id="KW-0812">Transmembrane</keyword>
<dbReference type="EMBL" id="MEWW01000003">
    <property type="protein sequence ID" value="OGC85147.1"/>
    <property type="molecule type" value="Genomic_DNA"/>
</dbReference>
<keyword evidence="2" id="KW-0472">Membrane</keyword>
<evidence type="ECO:0000256" key="2">
    <source>
        <dbReference type="SAM" id="Phobius"/>
    </source>
</evidence>
<feature type="transmembrane region" description="Helical" evidence="2">
    <location>
        <begin position="50"/>
        <end position="80"/>
    </location>
</feature>
<evidence type="ECO:0000313" key="3">
    <source>
        <dbReference type="EMBL" id="OGC85147.1"/>
    </source>
</evidence>
<gene>
    <name evidence="3" type="ORF">A3F55_01860</name>
</gene>
<protein>
    <recommendedName>
        <fullName evidence="5">Baseplate protein J-like domain-containing protein</fullName>
    </recommendedName>
</protein>
<feature type="compositionally biased region" description="Basic and acidic residues" evidence="1">
    <location>
        <begin position="1"/>
        <end position="11"/>
    </location>
</feature>